<comment type="subunit">
    <text evidence="1">Self-associates forming complexes of several hundred monomers.</text>
</comment>
<evidence type="ECO:0000256" key="2">
    <source>
        <dbReference type="ARBA" id="ARBA00016807"/>
    </source>
</evidence>
<evidence type="ECO:0000313" key="9">
    <source>
        <dbReference type="EMBL" id="KAK3913195.1"/>
    </source>
</evidence>
<evidence type="ECO:0000256" key="3">
    <source>
        <dbReference type="ARBA" id="ARBA00023015"/>
    </source>
</evidence>
<gene>
    <name evidence="9" type="ORF">KUF71_022649</name>
</gene>
<keyword evidence="9" id="KW-0378">Hydrolase</keyword>
<dbReference type="Proteomes" id="UP001219518">
    <property type="component" value="Unassembled WGS sequence"/>
</dbReference>
<name>A0AAE1H1H0_9NEOP</name>
<evidence type="ECO:0000256" key="7">
    <source>
        <dbReference type="SAM" id="MobiDB-lite"/>
    </source>
</evidence>
<evidence type="ECO:0000256" key="4">
    <source>
        <dbReference type="ARBA" id="ARBA00023163"/>
    </source>
</evidence>
<dbReference type="Pfam" id="PF13873">
    <property type="entry name" value="Myb_DNA-bind_5"/>
    <property type="match status" value="1"/>
</dbReference>
<feature type="coiled-coil region" evidence="6">
    <location>
        <begin position="409"/>
        <end position="441"/>
    </location>
</feature>
<reference evidence="9" key="2">
    <citation type="journal article" date="2023" name="BMC Genomics">
        <title>Pest status, molecular evolution, and epigenetic factors derived from the genome assembly of Frankliniella fusca, a thysanopteran phytovirus vector.</title>
        <authorList>
            <person name="Catto M.A."/>
            <person name="Labadie P.E."/>
            <person name="Jacobson A.L."/>
            <person name="Kennedy G.G."/>
            <person name="Srinivasan R."/>
            <person name="Hunt B.G."/>
        </authorList>
    </citation>
    <scope>NUCLEOTIDE SEQUENCE</scope>
    <source>
        <strain evidence="9">PL_HMW_Pooled</strain>
    </source>
</reference>
<evidence type="ECO:0000256" key="5">
    <source>
        <dbReference type="ARBA" id="ARBA00025466"/>
    </source>
</evidence>
<keyword evidence="9" id="KW-0547">Nucleotide-binding</keyword>
<comment type="caution">
    <text evidence="9">The sequence shown here is derived from an EMBL/GenBank/DDBJ whole genome shotgun (WGS) entry which is preliminary data.</text>
</comment>
<reference evidence="9" key="1">
    <citation type="submission" date="2021-07" db="EMBL/GenBank/DDBJ databases">
        <authorList>
            <person name="Catto M.A."/>
            <person name="Jacobson A."/>
            <person name="Kennedy G."/>
            <person name="Labadie P."/>
            <person name="Hunt B.G."/>
            <person name="Srinivasan R."/>
        </authorList>
    </citation>
    <scope>NUCLEOTIDE SEQUENCE</scope>
    <source>
        <strain evidence="9">PL_HMW_Pooled</strain>
        <tissue evidence="9">Head</tissue>
    </source>
</reference>
<organism evidence="9 10">
    <name type="scientific">Frankliniella fusca</name>
    <dbReference type="NCBI Taxonomy" id="407009"/>
    <lineage>
        <taxon>Eukaryota</taxon>
        <taxon>Metazoa</taxon>
        <taxon>Ecdysozoa</taxon>
        <taxon>Arthropoda</taxon>
        <taxon>Hexapoda</taxon>
        <taxon>Insecta</taxon>
        <taxon>Pterygota</taxon>
        <taxon>Neoptera</taxon>
        <taxon>Paraneoptera</taxon>
        <taxon>Thysanoptera</taxon>
        <taxon>Terebrantia</taxon>
        <taxon>Thripoidea</taxon>
        <taxon>Thripidae</taxon>
        <taxon>Frankliniella</taxon>
    </lineage>
</organism>
<accession>A0AAE1H1H0</accession>
<feature type="compositionally biased region" description="Basic and acidic residues" evidence="7">
    <location>
        <begin position="103"/>
        <end position="114"/>
    </location>
</feature>
<feature type="region of interest" description="Disordered" evidence="7">
    <location>
        <begin position="47"/>
        <end position="131"/>
    </location>
</feature>
<keyword evidence="9" id="KW-0067">ATP-binding</keyword>
<dbReference type="GO" id="GO:0004386">
    <property type="term" value="F:helicase activity"/>
    <property type="evidence" value="ECO:0007669"/>
    <property type="project" value="UniProtKB-KW"/>
</dbReference>
<dbReference type="InterPro" id="IPR028002">
    <property type="entry name" value="Myb_DNA-bind_5"/>
</dbReference>
<proteinExistence type="predicted"/>
<evidence type="ECO:0000259" key="8">
    <source>
        <dbReference type="Pfam" id="PF13873"/>
    </source>
</evidence>
<protein>
    <recommendedName>
        <fullName evidence="2">Regulatory protein zeste</fullName>
    </recommendedName>
</protein>
<keyword evidence="6" id="KW-0175">Coiled coil</keyword>
<feature type="compositionally biased region" description="Acidic residues" evidence="7">
    <location>
        <begin position="116"/>
        <end position="125"/>
    </location>
</feature>
<feature type="compositionally biased region" description="Low complexity" evidence="7">
    <location>
        <begin position="49"/>
        <end position="59"/>
    </location>
</feature>
<evidence type="ECO:0000256" key="6">
    <source>
        <dbReference type="SAM" id="Coils"/>
    </source>
</evidence>
<comment type="function">
    <text evidence="5">Involved in transvection phenomena (= synapsis-dependent gene expression), where the synaptic pairing of chromosomes carrying genes with which zeste interacts influences the expression of these genes. Zeste binds to DNA and stimulates transcription from a nearby promoter.</text>
</comment>
<keyword evidence="10" id="KW-1185">Reference proteome</keyword>
<feature type="domain" description="Myb/SANT-like DNA-binding" evidence="8">
    <location>
        <begin position="194"/>
        <end position="272"/>
    </location>
</feature>
<evidence type="ECO:0000256" key="1">
    <source>
        <dbReference type="ARBA" id="ARBA00011764"/>
    </source>
</evidence>
<feature type="compositionally biased region" description="Basic and acidic residues" evidence="7">
    <location>
        <begin position="66"/>
        <end position="75"/>
    </location>
</feature>
<keyword evidence="4" id="KW-0804">Transcription</keyword>
<keyword evidence="9" id="KW-0347">Helicase</keyword>
<sequence length="475" mass="53737">TIITQINSVILPRAAANVPDFLRDKQGGRLCCLYINNYKKANTLKFTQKMSSSSTSKDGPSSKRYRRDDEEKSSSDSDDNYVPYVPVKERKKQQLLKLGRLGQLKDEGKAKSSSENENENDEEDGQVWGRKSNISLLDQHTELKKLAEAKKESAMERQLKEEERILESVAESKALMGVAELAKGIQYEDPIKTRKTPFTRREREIILCILRKHASILGNKKTDANTSHLKKIAWQQIGLEYNSMEEVQEQVTSKQLLKVWENMRRKYKPEIQAKVAECPDITMEDEIDVMLSALSGADYSSLPFNGDGTIEVILNELSSADGRNFIVDEDSDYVPCANKFSNGVKTSGNFEQQPVTQCTTSNTSNIHKTWDCVLPNQSETCDTHISTTSGTNSRSKNFFQHQNQATLDFQRQCDEIQDLKLELARQEVREQTARAQEAEYRMLAAKEAVRGARAKADMAELELTQKRRGAEPSAC</sequence>
<dbReference type="AlphaFoldDB" id="A0AAE1H1H0"/>
<dbReference type="EMBL" id="JAHWGI010000311">
    <property type="protein sequence ID" value="KAK3913195.1"/>
    <property type="molecule type" value="Genomic_DNA"/>
</dbReference>
<feature type="non-terminal residue" evidence="9">
    <location>
        <position position="1"/>
    </location>
</feature>
<keyword evidence="3" id="KW-0805">Transcription regulation</keyword>
<evidence type="ECO:0000313" key="10">
    <source>
        <dbReference type="Proteomes" id="UP001219518"/>
    </source>
</evidence>